<dbReference type="Gene3D" id="1.10.287.130">
    <property type="match status" value="1"/>
</dbReference>
<dbReference type="Pfam" id="PF02518">
    <property type="entry name" value="HATPase_c"/>
    <property type="match status" value="1"/>
</dbReference>
<dbReference type="PROSITE" id="PS50109">
    <property type="entry name" value="HIS_KIN"/>
    <property type="match status" value="1"/>
</dbReference>
<name>A0A3B0T1P7_9ZZZZ</name>
<keyword evidence="9" id="KW-0902">Two-component regulatory system</keyword>
<dbReference type="GO" id="GO:0005524">
    <property type="term" value="F:ATP binding"/>
    <property type="evidence" value="ECO:0007669"/>
    <property type="project" value="UniProtKB-KW"/>
</dbReference>
<dbReference type="InterPro" id="IPR035965">
    <property type="entry name" value="PAS-like_dom_sf"/>
</dbReference>
<evidence type="ECO:0000259" key="11">
    <source>
        <dbReference type="PROSITE" id="PS50109"/>
    </source>
</evidence>
<dbReference type="Gene3D" id="3.40.50.2300">
    <property type="match status" value="1"/>
</dbReference>
<feature type="domain" description="Histidine kinase" evidence="11">
    <location>
        <begin position="75"/>
        <end position="297"/>
    </location>
</feature>
<dbReference type="Pfam" id="PF00072">
    <property type="entry name" value="Response_reg"/>
    <property type="match status" value="1"/>
</dbReference>
<dbReference type="InterPro" id="IPR036097">
    <property type="entry name" value="HisK_dim/P_sf"/>
</dbReference>
<evidence type="ECO:0000256" key="1">
    <source>
        <dbReference type="ARBA" id="ARBA00004370"/>
    </source>
</evidence>
<evidence type="ECO:0000256" key="8">
    <source>
        <dbReference type="ARBA" id="ARBA00022989"/>
    </source>
</evidence>
<feature type="non-terminal residue" evidence="13">
    <location>
        <position position="1"/>
    </location>
</feature>
<evidence type="ECO:0000256" key="6">
    <source>
        <dbReference type="ARBA" id="ARBA00022777"/>
    </source>
</evidence>
<keyword evidence="6" id="KW-0418">Kinase</keyword>
<comment type="subcellular location">
    <subcellularLocation>
        <location evidence="1">Membrane</location>
    </subcellularLocation>
</comment>
<dbReference type="SUPFAM" id="SSF52172">
    <property type="entry name" value="CheY-like"/>
    <property type="match status" value="1"/>
</dbReference>
<dbReference type="Gene3D" id="3.30.450.20">
    <property type="entry name" value="PAS domain"/>
    <property type="match status" value="1"/>
</dbReference>
<keyword evidence="4" id="KW-0812">Transmembrane</keyword>
<feature type="domain" description="Response regulatory" evidence="12">
    <location>
        <begin position="321"/>
        <end position="440"/>
    </location>
</feature>
<dbReference type="InterPro" id="IPR003661">
    <property type="entry name" value="HisK_dim/P_dom"/>
</dbReference>
<dbReference type="CDD" id="cd16922">
    <property type="entry name" value="HATPase_EvgS-ArcB-TorS-like"/>
    <property type="match status" value="1"/>
</dbReference>
<evidence type="ECO:0000313" key="13">
    <source>
        <dbReference type="EMBL" id="VAW08352.1"/>
    </source>
</evidence>
<dbReference type="Pfam" id="PF08447">
    <property type="entry name" value="PAS_3"/>
    <property type="match status" value="1"/>
</dbReference>
<evidence type="ECO:0000256" key="5">
    <source>
        <dbReference type="ARBA" id="ARBA00022741"/>
    </source>
</evidence>
<evidence type="ECO:0000256" key="3">
    <source>
        <dbReference type="ARBA" id="ARBA00022679"/>
    </source>
</evidence>
<dbReference type="InterPro" id="IPR005467">
    <property type="entry name" value="His_kinase_dom"/>
</dbReference>
<dbReference type="GO" id="GO:0016020">
    <property type="term" value="C:membrane"/>
    <property type="evidence" value="ECO:0007669"/>
    <property type="project" value="UniProtKB-SubCell"/>
</dbReference>
<dbReference type="CDD" id="cd00082">
    <property type="entry name" value="HisKA"/>
    <property type="match status" value="1"/>
</dbReference>
<proteinExistence type="predicted"/>
<dbReference type="InterPro" id="IPR036890">
    <property type="entry name" value="HATPase_C_sf"/>
</dbReference>
<keyword evidence="7" id="KW-0067">ATP-binding</keyword>
<dbReference type="SMART" id="SM00448">
    <property type="entry name" value="REC"/>
    <property type="match status" value="1"/>
</dbReference>
<keyword evidence="3" id="KW-0808">Transferase</keyword>
<evidence type="ECO:0000259" key="12">
    <source>
        <dbReference type="PROSITE" id="PS50110"/>
    </source>
</evidence>
<evidence type="ECO:0000256" key="9">
    <source>
        <dbReference type="ARBA" id="ARBA00023012"/>
    </source>
</evidence>
<reference evidence="13" key="1">
    <citation type="submission" date="2018-06" db="EMBL/GenBank/DDBJ databases">
        <authorList>
            <person name="Zhirakovskaya E."/>
        </authorList>
    </citation>
    <scope>NUCLEOTIDE SEQUENCE</scope>
</reference>
<dbReference type="SUPFAM" id="SSF47384">
    <property type="entry name" value="Homodimeric domain of signal transducing histidine kinase"/>
    <property type="match status" value="1"/>
</dbReference>
<dbReference type="PRINTS" id="PR00344">
    <property type="entry name" value="BCTRLSENSOR"/>
</dbReference>
<dbReference type="FunFam" id="3.30.565.10:FF:000010">
    <property type="entry name" value="Sensor histidine kinase RcsC"/>
    <property type="match status" value="1"/>
</dbReference>
<accession>A0A3B0T1P7</accession>
<evidence type="ECO:0008006" key="14">
    <source>
        <dbReference type="Google" id="ProtNLM"/>
    </source>
</evidence>
<dbReference type="GO" id="GO:0000155">
    <property type="term" value="F:phosphorelay sensor kinase activity"/>
    <property type="evidence" value="ECO:0007669"/>
    <property type="project" value="InterPro"/>
</dbReference>
<protein>
    <recommendedName>
        <fullName evidence="14">Histidine kinase</fullName>
    </recommendedName>
</protein>
<dbReference type="InterPro" id="IPR004358">
    <property type="entry name" value="Sig_transdc_His_kin-like_C"/>
</dbReference>
<dbReference type="CDD" id="cd17546">
    <property type="entry name" value="REC_hyHK_CKI1_RcsC-like"/>
    <property type="match status" value="1"/>
</dbReference>
<dbReference type="Pfam" id="PF00512">
    <property type="entry name" value="HisKA"/>
    <property type="match status" value="1"/>
</dbReference>
<dbReference type="SUPFAM" id="SSF55785">
    <property type="entry name" value="PYP-like sensor domain (PAS domain)"/>
    <property type="match status" value="1"/>
</dbReference>
<dbReference type="SMART" id="SM00388">
    <property type="entry name" value="HisKA"/>
    <property type="match status" value="1"/>
</dbReference>
<evidence type="ECO:0000256" key="4">
    <source>
        <dbReference type="ARBA" id="ARBA00022692"/>
    </source>
</evidence>
<dbReference type="InterPro" id="IPR003594">
    <property type="entry name" value="HATPase_dom"/>
</dbReference>
<dbReference type="InterPro" id="IPR001789">
    <property type="entry name" value="Sig_transdc_resp-reg_receiver"/>
</dbReference>
<dbReference type="InterPro" id="IPR011006">
    <property type="entry name" value="CheY-like_superfamily"/>
</dbReference>
<evidence type="ECO:0000256" key="2">
    <source>
        <dbReference type="ARBA" id="ARBA00022553"/>
    </source>
</evidence>
<dbReference type="SMART" id="SM00387">
    <property type="entry name" value="HATPase_c"/>
    <property type="match status" value="1"/>
</dbReference>
<dbReference type="PROSITE" id="PS50110">
    <property type="entry name" value="RESPONSE_REGULATORY"/>
    <property type="match status" value="1"/>
</dbReference>
<dbReference type="InterPro" id="IPR013655">
    <property type="entry name" value="PAS_fold_3"/>
</dbReference>
<keyword evidence="10" id="KW-0472">Membrane</keyword>
<dbReference type="Gene3D" id="3.30.565.10">
    <property type="entry name" value="Histidine kinase-like ATPase, C-terminal domain"/>
    <property type="match status" value="1"/>
</dbReference>
<dbReference type="FunFam" id="1.10.287.130:FF:000004">
    <property type="entry name" value="Ethylene receptor 1"/>
    <property type="match status" value="1"/>
</dbReference>
<sequence>ELWETIRSGEIWHGTIRNQSKDGNFYWVKSTIFPVVNKSGDICEYISIRTHVPDLQIAKDEAEAASRLKSEFLAVMSHEIRTPMNGVLGAAEILQNMDLNAEMRRFVDIIADSGNLLLDLLNDILDLSKLNAGKTVFEETEFHLSEVVGKVASIHGLKATEKDIGLNVTIEDDVADCRLGDPGKLTQILHNLLSNAIKFTNDGLVQLTLSNAQKGASDGTGLMIAVSDTGIGMAEEQVAKVFSPFVQADSSTARNYGGTGLGLSIVKRIVDAMGGEIDLSSTPGVGSTFRITLDFAVANETAAATPQKIAVNTDKLPAATSILVAEDNETNRLIIETFLKRAGAATTMAENGEDAVEQFKRGQYDLILMDIHMPVMDGEEAFQEIRKLQDSGGFDHTPIIAVTADAMDHQVRHYLDFGFDGHLPKPVTEKALVQTILRNLPPAGAVCSTGDAVIAAHS</sequence>
<keyword evidence="8" id="KW-1133">Transmembrane helix</keyword>
<dbReference type="PANTHER" id="PTHR45339:SF1">
    <property type="entry name" value="HYBRID SIGNAL TRANSDUCTION HISTIDINE KINASE J"/>
    <property type="match status" value="1"/>
</dbReference>
<dbReference type="EMBL" id="UOEH01000653">
    <property type="protein sequence ID" value="VAW08352.1"/>
    <property type="molecule type" value="Genomic_DNA"/>
</dbReference>
<dbReference type="AlphaFoldDB" id="A0A3B0T1P7"/>
<dbReference type="SUPFAM" id="SSF55874">
    <property type="entry name" value="ATPase domain of HSP90 chaperone/DNA topoisomerase II/histidine kinase"/>
    <property type="match status" value="1"/>
</dbReference>
<evidence type="ECO:0000256" key="7">
    <source>
        <dbReference type="ARBA" id="ARBA00022840"/>
    </source>
</evidence>
<evidence type="ECO:0000256" key="10">
    <source>
        <dbReference type="ARBA" id="ARBA00023136"/>
    </source>
</evidence>
<gene>
    <name evidence="13" type="ORF">MNBD_ALPHA05-2423</name>
</gene>
<dbReference type="PANTHER" id="PTHR45339">
    <property type="entry name" value="HYBRID SIGNAL TRANSDUCTION HISTIDINE KINASE J"/>
    <property type="match status" value="1"/>
</dbReference>
<keyword evidence="5" id="KW-0547">Nucleotide-binding</keyword>
<organism evidence="13">
    <name type="scientific">hydrothermal vent metagenome</name>
    <dbReference type="NCBI Taxonomy" id="652676"/>
    <lineage>
        <taxon>unclassified sequences</taxon>
        <taxon>metagenomes</taxon>
        <taxon>ecological metagenomes</taxon>
    </lineage>
</organism>
<keyword evidence="2" id="KW-0597">Phosphoprotein</keyword>